<feature type="transmembrane region" description="Helical" evidence="6">
    <location>
        <begin position="60"/>
        <end position="83"/>
    </location>
</feature>
<keyword evidence="8" id="KW-1185">Reference proteome</keyword>
<organism evidence="7 8">
    <name type="scientific">Saccharomonospora azurea NA-128</name>
    <dbReference type="NCBI Taxonomy" id="882081"/>
    <lineage>
        <taxon>Bacteria</taxon>
        <taxon>Bacillati</taxon>
        <taxon>Actinomycetota</taxon>
        <taxon>Actinomycetes</taxon>
        <taxon>Pseudonocardiales</taxon>
        <taxon>Pseudonocardiaceae</taxon>
        <taxon>Saccharomonospora</taxon>
    </lineage>
</organism>
<evidence type="ECO:0000256" key="4">
    <source>
        <dbReference type="ARBA" id="ARBA00022989"/>
    </source>
</evidence>
<dbReference type="GO" id="GO:0005886">
    <property type="term" value="C:plasma membrane"/>
    <property type="evidence" value="ECO:0007669"/>
    <property type="project" value="UniProtKB-SubCell"/>
</dbReference>
<dbReference type="CDD" id="cd06173">
    <property type="entry name" value="MFS_MefA_like"/>
    <property type="match status" value="1"/>
</dbReference>
<keyword evidence="4 6" id="KW-1133">Transmembrane helix</keyword>
<evidence type="ECO:0000313" key="7">
    <source>
        <dbReference type="EMBL" id="EHY90223.1"/>
    </source>
</evidence>
<dbReference type="PANTHER" id="PTHR23513:SF11">
    <property type="entry name" value="STAPHYLOFERRIN A TRANSPORTER"/>
    <property type="match status" value="1"/>
</dbReference>
<accession>H8G5R1</accession>
<evidence type="ECO:0000256" key="6">
    <source>
        <dbReference type="SAM" id="Phobius"/>
    </source>
</evidence>
<feature type="transmembrane region" description="Helical" evidence="6">
    <location>
        <begin position="298"/>
        <end position="317"/>
    </location>
</feature>
<dbReference type="GO" id="GO:0022857">
    <property type="term" value="F:transmembrane transporter activity"/>
    <property type="evidence" value="ECO:0007669"/>
    <property type="project" value="InterPro"/>
</dbReference>
<keyword evidence="5 6" id="KW-0472">Membrane</keyword>
<feature type="transmembrane region" description="Helical" evidence="6">
    <location>
        <begin position="213"/>
        <end position="231"/>
    </location>
</feature>
<feature type="transmembrane region" description="Helical" evidence="6">
    <location>
        <begin position="177"/>
        <end position="207"/>
    </location>
</feature>
<reference evidence="7 8" key="1">
    <citation type="journal article" date="2012" name="Stand. Genomic Sci.">
        <title>Genome sequence of the soil bacterium Saccharomonospora azurea type strain (NA-128(T)).</title>
        <authorList>
            <person name="Klenk H.P."/>
            <person name="Held B."/>
            <person name="Lucas S."/>
            <person name="Lapidus A."/>
            <person name="Copeland A."/>
            <person name="Hammon N."/>
            <person name="Pitluck S."/>
            <person name="Goodwin L.A."/>
            <person name="Han C."/>
            <person name="Tapia R."/>
            <person name="Brambilla E.M."/>
            <person name="Potter G."/>
            <person name="Land M."/>
            <person name="Ivanova N."/>
            <person name="Rohde M."/>
            <person name="Goker M."/>
            <person name="Detter J.C."/>
            <person name="Kyrpides N.C."/>
            <person name="Woyke T."/>
        </authorList>
    </citation>
    <scope>NUCLEOTIDE SEQUENCE [LARGE SCALE GENOMIC DNA]</scope>
    <source>
        <strain evidence="7 8">NA-128</strain>
    </source>
</reference>
<feature type="transmembrane region" description="Helical" evidence="6">
    <location>
        <begin position="267"/>
        <end position="286"/>
    </location>
</feature>
<dbReference type="PANTHER" id="PTHR23513">
    <property type="entry name" value="INTEGRAL MEMBRANE EFFLUX PROTEIN-RELATED"/>
    <property type="match status" value="1"/>
</dbReference>
<protein>
    <submittedName>
        <fullName evidence="7">Arabinose efflux permease family protein</fullName>
    </submittedName>
</protein>
<evidence type="ECO:0000256" key="3">
    <source>
        <dbReference type="ARBA" id="ARBA00022692"/>
    </source>
</evidence>
<keyword evidence="3 6" id="KW-0812">Transmembrane</keyword>
<dbReference type="AlphaFoldDB" id="H8G5R1"/>
<evidence type="ECO:0000256" key="2">
    <source>
        <dbReference type="ARBA" id="ARBA00022475"/>
    </source>
</evidence>
<feature type="transmembrane region" description="Helical" evidence="6">
    <location>
        <begin position="385"/>
        <end position="408"/>
    </location>
</feature>
<dbReference type="HOGENOM" id="CLU_034180_14_1_11"/>
<feature type="transmembrane region" description="Helical" evidence="6">
    <location>
        <begin position="414"/>
        <end position="435"/>
    </location>
</feature>
<comment type="subcellular location">
    <subcellularLocation>
        <location evidence="1">Cell membrane</location>
        <topology evidence="1">Multi-pass membrane protein</topology>
    </subcellularLocation>
</comment>
<evidence type="ECO:0000256" key="1">
    <source>
        <dbReference type="ARBA" id="ARBA00004651"/>
    </source>
</evidence>
<feature type="transmembrane region" description="Helical" evidence="6">
    <location>
        <begin position="89"/>
        <end position="110"/>
    </location>
</feature>
<name>H8G5R1_9PSEU</name>
<dbReference type="InterPro" id="IPR011701">
    <property type="entry name" value="MFS"/>
</dbReference>
<gene>
    <name evidence="7" type="ORF">SacazDRAFT_03346</name>
</gene>
<keyword evidence="2" id="KW-1003">Cell membrane</keyword>
<dbReference type="InterPro" id="IPR036259">
    <property type="entry name" value="MFS_trans_sf"/>
</dbReference>
<dbReference type="EMBL" id="CM001466">
    <property type="protein sequence ID" value="EHY90223.1"/>
    <property type="molecule type" value="Genomic_DNA"/>
</dbReference>
<feature type="transmembrane region" description="Helical" evidence="6">
    <location>
        <begin position="351"/>
        <end position="373"/>
    </location>
</feature>
<dbReference type="SUPFAM" id="SSF103473">
    <property type="entry name" value="MFS general substrate transporter"/>
    <property type="match status" value="1"/>
</dbReference>
<dbReference type="Proteomes" id="UP000004705">
    <property type="component" value="Chromosome"/>
</dbReference>
<evidence type="ECO:0000313" key="8">
    <source>
        <dbReference type="Proteomes" id="UP000004705"/>
    </source>
</evidence>
<dbReference type="Gene3D" id="1.20.1250.20">
    <property type="entry name" value="MFS general substrate transporter like domains"/>
    <property type="match status" value="1"/>
</dbReference>
<dbReference type="Pfam" id="PF07690">
    <property type="entry name" value="MFS_1"/>
    <property type="match status" value="2"/>
</dbReference>
<sequence>MRPLHVLRRRRYQTPLAPRSAGHFSRSPPANNASEAHCATVRTQSVTYRELFAVTEFRRLWLAHVLSVAGNQLARVALTVLVFDRTASAGLSALTYAVSYVPDLLGGAFLSGFADRYSRRTVMVVTDLCRAVLVTTMALPQMPLGVQIALLVGVQLVAVPFSAARQAAMPNILRPEALALGVGVMSMTYQTALVLGFGVGASVVAALGYHDALLINAATFAVSAVIIRYGTSRHEPTPRSGNTGDGGRWANITAGWRIVATNPRLRVLLLIACLAGFYVVPEGLAVPMAQQVGAGTTGSGWLLAANPIGTVLGMLVLKRVRPERQLALIGPLAVATSLVLLPTAAQPHIAVLVLLWALSGAFSAHDMVVQATYVSIVPDSSRGQAVGLAIAALRAAQGFGIIIAGLAAQLLTPAWVIGIAAILGTAIALVAWAGWSQASPHRSARPSRT</sequence>
<evidence type="ECO:0000256" key="5">
    <source>
        <dbReference type="ARBA" id="ARBA00023136"/>
    </source>
</evidence>
<feature type="transmembrane region" description="Helical" evidence="6">
    <location>
        <begin position="326"/>
        <end position="345"/>
    </location>
</feature>
<proteinExistence type="predicted"/>